<gene>
    <name evidence="1" type="ORF">DEO23_13030</name>
</gene>
<reference evidence="1 2" key="1">
    <citation type="submission" date="2018-05" db="EMBL/GenBank/DDBJ databases">
        <title>Brachybacterium sp. M1HQ-2T, whole genome shotgun sequence.</title>
        <authorList>
            <person name="Tuo L."/>
        </authorList>
    </citation>
    <scope>NUCLEOTIDE SEQUENCE [LARGE SCALE GENOMIC DNA]</scope>
    <source>
        <strain evidence="1 2">M1HQ-2</strain>
    </source>
</reference>
<dbReference type="EMBL" id="QFKX01000005">
    <property type="protein sequence ID" value="PWH05490.1"/>
    <property type="molecule type" value="Genomic_DNA"/>
</dbReference>
<name>A0A2U2RI06_9MICO</name>
<dbReference type="Gene3D" id="3.90.1170.40">
    <property type="entry name" value="Molybdopterin biosynthesis MoaE subunit"/>
    <property type="match status" value="1"/>
</dbReference>
<organism evidence="1 2">
    <name type="scientific">Brachybacterium endophyticum</name>
    <dbReference type="NCBI Taxonomy" id="2182385"/>
    <lineage>
        <taxon>Bacteria</taxon>
        <taxon>Bacillati</taxon>
        <taxon>Actinomycetota</taxon>
        <taxon>Actinomycetes</taxon>
        <taxon>Micrococcales</taxon>
        <taxon>Dermabacteraceae</taxon>
        <taxon>Brachybacterium</taxon>
    </lineage>
</organism>
<dbReference type="Pfam" id="PF02391">
    <property type="entry name" value="MoaE"/>
    <property type="match status" value="1"/>
</dbReference>
<dbReference type="PANTHER" id="PTHR23404">
    <property type="entry name" value="MOLYBDOPTERIN SYNTHASE RELATED"/>
    <property type="match status" value="1"/>
</dbReference>
<dbReference type="InterPro" id="IPR003448">
    <property type="entry name" value="Mopterin_biosynth_MoaE"/>
</dbReference>
<accession>A0A2U2RI06</accession>
<dbReference type="RefSeq" id="WP_109276454.1">
    <property type="nucleotide sequence ID" value="NZ_QFKX01000005.1"/>
</dbReference>
<evidence type="ECO:0000313" key="1">
    <source>
        <dbReference type="EMBL" id="PWH05490.1"/>
    </source>
</evidence>
<dbReference type="OrthoDB" id="9794429at2"/>
<dbReference type="InterPro" id="IPR036563">
    <property type="entry name" value="MoaE_sf"/>
</dbReference>
<dbReference type="SUPFAM" id="SSF54690">
    <property type="entry name" value="Molybdopterin synthase subunit MoaE"/>
    <property type="match status" value="1"/>
</dbReference>
<protein>
    <submittedName>
        <fullName evidence="1">Molybdenum cofactor biosynthesis protein MoaE</fullName>
    </submittedName>
</protein>
<keyword evidence="2" id="KW-1185">Reference proteome</keyword>
<dbReference type="Proteomes" id="UP000245590">
    <property type="component" value="Unassembled WGS sequence"/>
</dbReference>
<dbReference type="GO" id="GO:0006777">
    <property type="term" value="P:Mo-molybdopterin cofactor biosynthetic process"/>
    <property type="evidence" value="ECO:0007669"/>
    <property type="project" value="InterPro"/>
</dbReference>
<dbReference type="CDD" id="cd00756">
    <property type="entry name" value="MoaE"/>
    <property type="match status" value="1"/>
</dbReference>
<evidence type="ECO:0000313" key="2">
    <source>
        <dbReference type="Proteomes" id="UP000245590"/>
    </source>
</evidence>
<dbReference type="AlphaFoldDB" id="A0A2U2RI06"/>
<comment type="caution">
    <text evidence="1">The sequence shown here is derived from an EMBL/GenBank/DDBJ whole genome shotgun (WGS) entry which is preliminary data.</text>
</comment>
<proteinExistence type="predicted"/>
<sequence length="146" mass="15231">MIISAALTDAPLDISAHLDAVASPHAGATAVFVGTVRDNDPEAGGTVERLDYSAHPDAERLLGQIAATCDAPDVRIAVSHRIGFLAVGETAIVAAVSSRHRDAAFTISREVVERVKERLPVWKRQVEADGTAEWIGLGSLAPGASA</sequence>